<dbReference type="InterPro" id="IPR050833">
    <property type="entry name" value="Poly_Biosynth_Transport"/>
</dbReference>
<feature type="transmembrane region" description="Helical" evidence="7">
    <location>
        <begin position="112"/>
        <end position="128"/>
    </location>
</feature>
<dbReference type="EMBL" id="CP016591">
    <property type="protein sequence ID" value="ANY19419.1"/>
    <property type="molecule type" value="Genomic_DNA"/>
</dbReference>
<dbReference type="KEGG" id="ado:A6F68_00893"/>
<accession>A0A1B2AB81</accession>
<protein>
    <submittedName>
        <fullName evidence="8">Colanic acid exporter</fullName>
    </submittedName>
</protein>
<evidence type="ECO:0000256" key="1">
    <source>
        <dbReference type="ARBA" id="ARBA00004651"/>
    </source>
</evidence>
<feature type="transmembrane region" description="Helical" evidence="7">
    <location>
        <begin position="438"/>
        <end position="459"/>
    </location>
</feature>
<comment type="subcellular location">
    <subcellularLocation>
        <location evidence="1">Cell membrane</location>
        <topology evidence="1">Multi-pass membrane protein</topology>
    </subcellularLocation>
</comment>
<dbReference type="PANTHER" id="PTHR30250:SF10">
    <property type="entry name" value="LIPOPOLYSACCHARIDE BIOSYNTHESIS PROTEIN WZXC"/>
    <property type="match status" value="1"/>
</dbReference>
<feature type="transmembrane region" description="Helical" evidence="7">
    <location>
        <begin position="410"/>
        <end position="432"/>
    </location>
</feature>
<organism evidence="8 9">
    <name type="scientific">Tsuneonella dongtanensis</name>
    <dbReference type="NCBI Taxonomy" id="692370"/>
    <lineage>
        <taxon>Bacteria</taxon>
        <taxon>Pseudomonadati</taxon>
        <taxon>Pseudomonadota</taxon>
        <taxon>Alphaproteobacteria</taxon>
        <taxon>Sphingomonadales</taxon>
        <taxon>Erythrobacteraceae</taxon>
        <taxon>Tsuneonella</taxon>
    </lineage>
</organism>
<keyword evidence="5 7" id="KW-1133">Transmembrane helix</keyword>
<feature type="transmembrane region" description="Helical" evidence="7">
    <location>
        <begin position="203"/>
        <end position="224"/>
    </location>
</feature>
<gene>
    <name evidence="8" type="ORF">A6F68_00893</name>
</gene>
<feature type="transmembrane region" description="Helical" evidence="7">
    <location>
        <begin position="354"/>
        <end position="372"/>
    </location>
</feature>
<keyword evidence="9" id="KW-1185">Reference proteome</keyword>
<evidence type="ECO:0000313" key="8">
    <source>
        <dbReference type="EMBL" id="ANY19419.1"/>
    </source>
</evidence>
<feature type="transmembrane region" description="Helical" evidence="7">
    <location>
        <begin position="82"/>
        <end position="106"/>
    </location>
</feature>
<dbReference type="GO" id="GO:0005886">
    <property type="term" value="C:plasma membrane"/>
    <property type="evidence" value="ECO:0007669"/>
    <property type="project" value="UniProtKB-SubCell"/>
</dbReference>
<dbReference type="RefSeq" id="WP_067676815.1">
    <property type="nucleotide sequence ID" value="NZ_CP016591.1"/>
</dbReference>
<keyword evidence="3" id="KW-1003">Cell membrane</keyword>
<dbReference type="STRING" id="692370.A6F68_00893"/>
<reference evidence="8 9" key="1">
    <citation type="submission" date="2016-07" db="EMBL/GenBank/DDBJ databases">
        <title>Complete genome sequence of Altererythrobacter dongtanensis KCTC 22672, a type strain with esterase isolated from tidal flat.</title>
        <authorList>
            <person name="Cheng H."/>
            <person name="Wu Y.-H."/>
            <person name="Zhou P."/>
            <person name="Huo Y.-Y."/>
            <person name="Wang C.-S."/>
            <person name="Xu X.-W."/>
        </authorList>
    </citation>
    <scope>NUCLEOTIDE SEQUENCE [LARGE SCALE GENOMIC DNA]</scope>
    <source>
        <strain evidence="8 9">KCTC 22672</strain>
    </source>
</reference>
<feature type="transmembrane region" description="Helical" evidence="7">
    <location>
        <begin position="12"/>
        <end position="34"/>
    </location>
</feature>
<evidence type="ECO:0000256" key="7">
    <source>
        <dbReference type="SAM" id="Phobius"/>
    </source>
</evidence>
<evidence type="ECO:0000256" key="2">
    <source>
        <dbReference type="ARBA" id="ARBA00007430"/>
    </source>
</evidence>
<keyword evidence="6 7" id="KW-0472">Membrane</keyword>
<evidence type="ECO:0000256" key="3">
    <source>
        <dbReference type="ARBA" id="ARBA00022475"/>
    </source>
</evidence>
<feature type="transmembrane region" description="Helical" evidence="7">
    <location>
        <begin position="244"/>
        <end position="267"/>
    </location>
</feature>
<name>A0A1B2AB81_9SPHN</name>
<feature type="transmembrane region" description="Helical" evidence="7">
    <location>
        <begin position="40"/>
        <end position="61"/>
    </location>
</feature>
<feature type="transmembrane region" description="Helical" evidence="7">
    <location>
        <begin position="378"/>
        <end position="398"/>
    </location>
</feature>
<dbReference type="Proteomes" id="UP000092932">
    <property type="component" value="Chromosome"/>
</dbReference>
<feature type="transmembrane region" description="Helical" evidence="7">
    <location>
        <begin position="149"/>
        <end position="166"/>
    </location>
</feature>
<feature type="transmembrane region" description="Helical" evidence="7">
    <location>
        <begin position="323"/>
        <end position="347"/>
    </location>
</feature>
<evidence type="ECO:0000256" key="5">
    <source>
        <dbReference type="ARBA" id="ARBA00022989"/>
    </source>
</evidence>
<dbReference type="PANTHER" id="PTHR30250">
    <property type="entry name" value="PST FAMILY PREDICTED COLANIC ACID TRANSPORTER"/>
    <property type="match status" value="1"/>
</dbReference>
<proteinExistence type="inferred from homology"/>
<evidence type="ECO:0000256" key="4">
    <source>
        <dbReference type="ARBA" id="ARBA00022692"/>
    </source>
</evidence>
<keyword evidence="4 7" id="KW-0812">Transmembrane</keyword>
<dbReference type="AlphaFoldDB" id="A0A1B2AB81"/>
<dbReference type="Pfam" id="PF13440">
    <property type="entry name" value="Polysacc_synt_3"/>
    <property type="match status" value="1"/>
</dbReference>
<sequence length="484" mass="51353">MAQGRFCKAASTLAFGYFAEHALLFLRTVLVARLLGPDNFGVSVTFVLVVSSFALISDLGFEKYLIHARDAELERARQTLATLLLARGVLLGVAIALGAGWIASAFGQPDLAWFYACAGFIPVIEGFRHLSPLEQQRKMHFGPFIRMRLGGLIPGVVTAIAVAAITGSYVAVAAGSLATSTITVVLSHLLADHRWRIGFDREAFRHVMAYGWPLLLNGVVIFLGVQGDRIVVGTQAGMRELAGYAAVGALTAGLSTFLARLCGNLSFPLMSEARDDPTLFAERSRTTGAATLLVLSLFVLPVGVLGGPIAALLFGPGYVTEPLLATFLAVLASSVVLRSWCVVISLTLGVTSDILLASILRTGGLAIAFWAINSGHSVVWVAAGMCAGDVSATFYALWRAGRRSVSAASACRFSGLVFAGQAALVIVIVGLFDPYASWTFSAVLAAAVSLPGTVFALLMSADLRRRLALIARQLHSRLRRKEAR</sequence>
<comment type="similarity">
    <text evidence="2">Belongs to the polysaccharide synthase family.</text>
</comment>
<evidence type="ECO:0000313" key="9">
    <source>
        <dbReference type="Proteomes" id="UP000092932"/>
    </source>
</evidence>
<feature type="transmembrane region" description="Helical" evidence="7">
    <location>
        <begin position="288"/>
        <end position="311"/>
    </location>
</feature>
<evidence type="ECO:0000256" key="6">
    <source>
        <dbReference type="ARBA" id="ARBA00023136"/>
    </source>
</evidence>
<feature type="transmembrane region" description="Helical" evidence="7">
    <location>
        <begin position="172"/>
        <end position="191"/>
    </location>
</feature>
<dbReference type="OrthoDB" id="7605542at2"/>